<dbReference type="AlphaFoldDB" id="A0AAP6AYF3"/>
<evidence type="ECO:0000313" key="1">
    <source>
        <dbReference type="EMBL" id="MDW9349806.1"/>
    </source>
</evidence>
<sequence>MVISENTVGTNDIPDSNHDILGPLMPARGFFFIVIDEPGKDGFLVRKIYASPNSPYLTKMNLDPLRLLSETEPERYGLMPKDYSAPTTVAEHVMGNNKSSLISTSSIFPDGSPRFEGKTIFIDVHKAKNAGLKLISTAEIITALEEYKKQYPHLAKRVEKISGYVDDIDKEVLIEGRKVPAQTIFTPESLKTTQNIVKAGRVVQVFSIFFTAYDLEQATEKSFETKSIKPIGAEAIRQIGGWGGAVAGAKIGTVIGASLGVTTGPGAVATGIIGGIVFGAAGYFGADWVADYIDEN</sequence>
<dbReference type="RefSeq" id="WP_000236948.1">
    <property type="nucleotide sequence ID" value="NZ_BGQD01000017.1"/>
</dbReference>
<comment type="caution">
    <text evidence="1">The sequence shown here is derived from an EMBL/GenBank/DDBJ whole genome shotgun (WGS) entry which is preliminary data.</text>
</comment>
<gene>
    <name evidence="1" type="ORF">R8G00_09260</name>
</gene>
<proteinExistence type="predicted"/>
<evidence type="ECO:0000313" key="2">
    <source>
        <dbReference type="Proteomes" id="UP001271591"/>
    </source>
</evidence>
<accession>A0AAP6AYF3</accession>
<dbReference type="Proteomes" id="UP001271591">
    <property type="component" value="Unassembled WGS sequence"/>
</dbReference>
<protein>
    <submittedName>
        <fullName evidence="1">Glycine zipper family protein</fullName>
    </submittedName>
</protein>
<reference evidence="1" key="1">
    <citation type="submission" date="2023-10" db="EMBL/GenBank/DDBJ databases">
        <title>Draft Genome Sequence of a Shiga toxin-producing Escherichia coli strain from deer meat showing an IS-element integration in the B-subunit of the Shiga toxin Stx2b gene.</title>
        <authorList>
            <person name="Projahn M."/>
            <person name="Borowiak M."/>
        </authorList>
    </citation>
    <scope>NUCLEOTIDE SEQUENCE</scope>
    <source>
        <strain evidence="1">BfR-EC-18960</strain>
    </source>
</reference>
<organism evidence="1 2">
    <name type="scientific">Escherichia coli</name>
    <dbReference type="NCBI Taxonomy" id="562"/>
    <lineage>
        <taxon>Bacteria</taxon>
        <taxon>Pseudomonadati</taxon>
        <taxon>Pseudomonadota</taxon>
        <taxon>Gammaproteobacteria</taxon>
        <taxon>Enterobacterales</taxon>
        <taxon>Enterobacteriaceae</taxon>
        <taxon>Escherichia</taxon>
    </lineage>
</organism>
<name>A0AAP6AYF3_ECOLX</name>
<dbReference type="EMBL" id="JAWPMK010000001">
    <property type="protein sequence ID" value="MDW9349806.1"/>
    <property type="molecule type" value="Genomic_DNA"/>
</dbReference>